<name>A0ABR3GXR4_9PEZI</name>
<dbReference type="SMART" id="SM00384">
    <property type="entry name" value="AT_hook"/>
    <property type="match status" value="2"/>
</dbReference>
<feature type="compositionally biased region" description="Basic and acidic residues" evidence="1">
    <location>
        <begin position="110"/>
        <end position="137"/>
    </location>
</feature>
<evidence type="ECO:0000313" key="3">
    <source>
        <dbReference type="Proteomes" id="UP001447188"/>
    </source>
</evidence>
<protein>
    <submittedName>
        <fullName evidence="2">Uncharacterized protein</fullName>
    </submittedName>
</protein>
<dbReference type="Proteomes" id="UP001447188">
    <property type="component" value="Unassembled WGS sequence"/>
</dbReference>
<accession>A0ABR3GXR4</accession>
<feature type="region of interest" description="Disordered" evidence="1">
    <location>
        <begin position="1"/>
        <end position="166"/>
    </location>
</feature>
<reference evidence="2 3" key="1">
    <citation type="submission" date="2024-02" db="EMBL/GenBank/DDBJ databases">
        <title>Discinaceae phylogenomics.</title>
        <authorList>
            <person name="Dirks A.C."/>
            <person name="James T.Y."/>
        </authorList>
    </citation>
    <scope>NUCLEOTIDE SEQUENCE [LARGE SCALE GENOMIC DNA]</scope>
    <source>
        <strain evidence="2 3">ACD0624</strain>
    </source>
</reference>
<evidence type="ECO:0000313" key="2">
    <source>
        <dbReference type="EMBL" id="KAL0640668.1"/>
    </source>
</evidence>
<feature type="compositionally biased region" description="Acidic residues" evidence="1">
    <location>
        <begin position="153"/>
        <end position="166"/>
    </location>
</feature>
<organism evidence="2 3">
    <name type="scientific">Discina gigas</name>
    <dbReference type="NCBI Taxonomy" id="1032678"/>
    <lineage>
        <taxon>Eukaryota</taxon>
        <taxon>Fungi</taxon>
        <taxon>Dikarya</taxon>
        <taxon>Ascomycota</taxon>
        <taxon>Pezizomycotina</taxon>
        <taxon>Pezizomycetes</taxon>
        <taxon>Pezizales</taxon>
        <taxon>Discinaceae</taxon>
        <taxon>Discina</taxon>
    </lineage>
</organism>
<evidence type="ECO:0000256" key="1">
    <source>
        <dbReference type="SAM" id="MobiDB-lite"/>
    </source>
</evidence>
<dbReference type="PRINTS" id="PR00929">
    <property type="entry name" value="ATHOOK"/>
</dbReference>
<proteinExistence type="predicted"/>
<comment type="caution">
    <text evidence="2">The sequence shown here is derived from an EMBL/GenBank/DDBJ whole genome shotgun (WGS) entry which is preliminary data.</text>
</comment>
<dbReference type="InterPro" id="IPR017956">
    <property type="entry name" value="AT_hook_DNA-bd_motif"/>
</dbReference>
<dbReference type="EMBL" id="JBBBZM010000002">
    <property type="protein sequence ID" value="KAL0640668.1"/>
    <property type="molecule type" value="Genomic_DNA"/>
</dbReference>
<keyword evidence="3" id="KW-1185">Reference proteome</keyword>
<sequence>MKSHVVPAAESEEVLLSSPNTKKRPRDEPNSDAITYAEMPKGQSASSTALETPVTKRKRGRPTKAETEARRAAEARGEILPKPKPYIPKTTSSTVVGPDGQVKRRRGRPTKAETEARKAHDKESKKKQQDEEVKQEEQEQPDPQKKKHIPQPDYEEDEEDEDEDEE</sequence>
<feature type="compositionally biased region" description="Basic and acidic residues" evidence="1">
    <location>
        <begin position="63"/>
        <end position="81"/>
    </location>
</feature>
<gene>
    <name evidence="2" type="ORF">Q9L58_000339</name>
</gene>